<sequence>MADDVPECLPLGDRPSASMLPTSSSPATLPRKRLRSTDEEQGPRQRPGYES</sequence>
<name>A0A167WI45_9AGAM</name>
<keyword evidence="3" id="KW-1185">Reference proteome</keyword>
<reference evidence="2 3" key="1">
    <citation type="journal article" date="2016" name="Mol. Biol. Evol.">
        <title>Comparative Genomics of Early-Diverging Mushroom-Forming Fungi Provides Insights into the Origins of Lignocellulose Decay Capabilities.</title>
        <authorList>
            <person name="Nagy L.G."/>
            <person name="Riley R."/>
            <person name="Tritt A."/>
            <person name="Adam C."/>
            <person name="Daum C."/>
            <person name="Floudas D."/>
            <person name="Sun H."/>
            <person name="Yadav J.S."/>
            <person name="Pangilinan J."/>
            <person name="Larsson K.H."/>
            <person name="Matsuura K."/>
            <person name="Barry K."/>
            <person name="Labutti K."/>
            <person name="Kuo R."/>
            <person name="Ohm R.A."/>
            <person name="Bhattacharya S.S."/>
            <person name="Shirouzu T."/>
            <person name="Yoshinaga Y."/>
            <person name="Martin F.M."/>
            <person name="Grigoriev I.V."/>
            <person name="Hibbett D.S."/>
        </authorList>
    </citation>
    <scope>NUCLEOTIDE SEQUENCE [LARGE SCALE GENOMIC DNA]</scope>
    <source>
        <strain evidence="2 3">CBS 109695</strain>
    </source>
</reference>
<protein>
    <submittedName>
        <fullName evidence="2">Uncharacterized protein</fullName>
    </submittedName>
</protein>
<feature type="compositionally biased region" description="Basic and acidic residues" evidence="1">
    <location>
        <begin position="35"/>
        <end position="51"/>
    </location>
</feature>
<organism evidence="2 3">
    <name type="scientific">Athelia psychrophila</name>
    <dbReference type="NCBI Taxonomy" id="1759441"/>
    <lineage>
        <taxon>Eukaryota</taxon>
        <taxon>Fungi</taxon>
        <taxon>Dikarya</taxon>
        <taxon>Basidiomycota</taxon>
        <taxon>Agaricomycotina</taxon>
        <taxon>Agaricomycetes</taxon>
        <taxon>Agaricomycetidae</taxon>
        <taxon>Atheliales</taxon>
        <taxon>Atheliaceae</taxon>
        <taxon>Athelia</taxon>
    </lineage>
</organism>
<proteinExistence type="predicted"/>
<evidence type="ECO:0000256" key="1">
    <source>
        <dbReference type="SAM" id="MobiDB-lite"/>
    </source>
</evidence>
<gene>
    <name evidence="2" type="ORF">FIBSPDRAFT_966718</name>
</gene>
<feature type="region of interest" description="Disordered" evidence="1">
    <location>
        <begin position="1"/>
        <end position="51"/>
    </location>
</feature>
<dbReference type="Proteomes" id="UP000076532">
    <property type="component" value="Unassembled WGS sequence"/>
</dbReference>
<evidence type="ECO:0000313" key="3">
    <source>
        <dbReference type="Proteomes" id="UP000076532"/>
    </source>
</evidence>
<evidence type="ECO:0000313" key="2">
    <source>
        <dbReference type="EMBL" id="KZP06126.1"/>
    </source>
</evidence>
<dbReference type="AlphaFoldDB" id="A0A167WI45"/>
<accession>A0A167WI45</accession>
<dbReference type="EMBL" id="KV417803">
    <property type="protein sequence ID" value="KZP06126.1"/>
    <property type="molecule type" value="Genomic_DNA"/>
</dbReference>